<feature type="compositionally biased region" description="Basic and acidic residues" evidence="1">
    <location>
        <begin position="192"/>
        <end position="228"/>
    </location>
</feature>
<evidence type="ECO:0000313" key="2">
    <source>
        <dbReference type="EMBL" id="VFU56043.1"/>
    </source>
</evidence>
<feature type="region of interest" description="Disordered" evidence="1">
    <location>
        <begin position="178"/>
        <end position="228"/>
    </location>
</feature>
<reference evidence="2" key="1">
    <citation type="submission" date="2019-03" db="EMBL/GenBank/DDBJ databases">
        <authorList>
            <person name="Mank J."/>
            <person name="Almeida P."/>
        </authorList>
    </citation>
    <scope>NUCLEOTIDE SEQUENCE</scope>
    <source>
        <strain evidence="2">78183</strain>
    </source>
</reference>
<name>A0A6N2N2G2_SALVM</name>
<gene>
    <name evidence="2" type="ORF">SVIM_LOCUS400412</name>
</gene>
<proteinExistence type="predicted"/>
<feature type="region of interest" description="Disordered" evidence="1">
    <location>
        <begin position="147"/>
        <end position="166"/>
    </location>
</feature>
<dbReference type="EMBL" id="CAADRP010001907">
    <property type="protein sequence ID" value="VFU56043.1"/>
    <property type="molecule type" value="Genomic_DNA"/>
</dbReference>
<evidence type="ECO:0000256" key="1">
    <source>
        <dbReference type="SAM" id="MobiDB-lite"/>
    </source>
</evidence>
<accession>A0A6N2N2G2</accession>
<organism evidence="2">
    <name type="scientific">Salix viminalis</name>
    <name type="common">Common osier</name>
    <name type="synonym">Basket willow</name>
    <dbReference type="NCBI Taxonomy" id="40686"/>
    <lineage>
        <taxon>Eukaryota</taxon>
        <taxon>Viridiplantae</taxon>
        <taxon>Streptophyta</taxon>
        <taxon>Embryophyta</taxon>
        <taxon>Tracheophyta</taxon>
        <taxon>Spermatophyta</taxon>
        <taxon>Magnoliopsida</taxon>
        <taxon>eudicotyledons</taxon>
        <taxon>Gunneridae</taxon>
        <taxon>Pentapetalae</taxon>
        <taxon>rosids</taxon>
        <taxon>fabids</taxon>
        <taxon>Malpighiales</taxon>
        <taxon>Salicaceae</taxon>
        <taxon>Saliceae</taxon>
        <taxon>Salix</taxon>
    </lineage>
</organism>
<sequence length="344" mass="38978">MMRILRQRSTLFSSNCDKRSKAHAAFSFAIDVPVFRALANGLIAPDEAISPLFSSQKLEIEGKNRASAGDWQNTSKGRIYTLTNLIANSSLNSHVELSVPEDKCMVLTEESEFMRKELETEVNKHHYNPNQLIDDSYRESDIDLEHASQTDSFLGPSFKNKEESSVDASYDPARFRKLNMGNEMGNNNTSGLREEDSTTDEAREKSVQEPTDSKVVKEENHVVPTEESKDYHEKVTGLDCDNMLKFIQLLSLLKLKRNQMVGGGDDKLHPASFPNELEGDEKSTESNLEEIVLGENSNQLGRTSFLQERLRRQRFLRMFTTLAYSTTSRVKLLKTAARNLKETI</sequence>
<protein>
    <submittedName>
        <fullName evidence="2">Uncharacterized protein</fullName>
    </submittedName>
</protein>
<dbReference type="AlphaFoldDB" id="A0A6N2N2G2"/>